<dbReference type="InterPro" id="IPR037482">
    <property type="entry name" value="ST1585_MBL-fold"/>
</dbReference>
<gene>
    <name evidence="2" type="ORF">SAMN05216526_0446</name>
</gene>
<dbReference type="SUPFAM" id="SSF56281">
    <property type="entry name" value="Metallo-hydrolase/oxidoreductase"/>
    <property type="match status" value="1"/>
</dbReference>
<dbReference type="Pfam" id="PF00753">
    <property type="entry name" value="Lactamase_B"/>
    <property type="match status" value="1"/>
</dbReference>
<dbReference type="EMBL" id="FTPK01000001">
    <property type="protein sequence ID" value="SIT66018.1"/>
    <property type="molecule type" value="Genomic_DNA"/>
</dbReference>
<dbReference type="InterPro" id="IPR036866">
    <property type="entry name" value="RibonucZ/Hydroxyglut_hydro"/>
</dbReference>
<dbReference type="STRING" id="233100.SAMN05216526_0446"/>
<dbReference type="Proteomes" id="UP000223759">
    <property type="component" value="Unassembled WGS sequence"/>
</dbReference>
<organism evidence="2 3">
    <name type="scientific">Ectothiorhodosinus mongolicus</name>
    <dbReference type="NCBI Taxonomy" id="233100"/>
    <lineage>
        <taxon>Bacteria</taxon>
        <taxon>Pseudomonadati</taxon>
        <taxon>Pseudomonadota</taxon>
        <taxon>Gammaproteobacteria</taxon>
        <taxon>Chromatiales</taxon>
        <taxon>Ectothiorhodospiraceae</taxon>
        <taxon>Ectothiorhodosinus</taxon>
    </lineage>
</organism>
<dbReference type="RefSeq" id="WP_076754542.1">
    <property type="nucleotide sequence ID" value="NZ_CP023018.1"/>
</dbReference>
<dbReference type="Gene3D" id="3.60.15.10">
    <property type="entry name" value="Ribonuclease Z/Hydroxyacylglutathione hydrolase-like"/>
    <property type="match status" value="1"/>
</dbReference>
<evidence type="ECO:0000259" key="1">
    <source>
        <dbReference type="SMART" id="SM00849"/>
    </source>
</evidence>
<dbReference type="SMART" id="SM00849">
    <property type="entry name" value="Lactamase_B"/>
    <property type="match status" value="1"/>
</dbReference>
<dbReference type="PANTHER" id="PTHR42951:SF22">
    <property type="entry name" value="METALLO BETA-LACTAMASE SUPERFAMILY LIPOPROTEIN"/>
    <property type="match status" value="1"/>
</dbReference>
<accession>A0A1R3VN93</accession>
<keyword evidence="3" id="KW-1185">Reference proteome</keyword>
<dbReference type="OrthoDB" id="9802991at2"/>
<dbReference type="CDD" id="cd07726">
    <property type="entry name" value="ST1585-like_MBL-fold"/>
    <property type="match status" value="1"/>
</dbReference>
<reference evidence="2 3" key="1">
    <citation type="submission" date="2017-01" db="EMBL/GenBank/DDBJ databases">
        <authorList>
            <person name="Mah S.A."/>
            <person name="Swanson W.J."/>
            <person name="Moy G.W."/>
            <person name="Vacquier V.D."/>
        </authorList>
    </citation>
    <scope>NUCLEOTIDE SEQUENCE [LARGE SCALE GENOMIC DNA]</scope>
    <source>
        <strain evidence="2 3">M9</strain>
    </source>
</reference>
<evidence type="ECO:0000313" key="3">
    <source>
        <dbReference type="Proteomes" id="UP000223759"/>
    </source>
</evidence>
<dbReference type="AlphaFoldDB" id="A0A1R3VN93"/>
<sequence length="311" mass="33958">MMQVPTQALGHGITLIDVQIGRPNVVAAYLLQQGDRAVFIDTGATRSVPALLQVLENQGVDRGCVDYVIPTHVHLDHGGGAGALLEYLPEAQLIIHPLGARHMIDPTKLNAGATAVYGEEVMQRVFGDLVPVPEERMIIAEDGFEVDWNGRLLKFLDTPGHARHHFSVVDAASDGVFTGDAFGLSYREFDTDETGNFGLPTSSPVQFDPEAMHASVDKIVHAGQRYCYVTHFGRVHDVKRIQGNLHELIDIYVETAAAYAEQSAEGHQALSAALMDIILDRAVQHGCDMPRDIMADLLQMDMDLNAMGLIK</sequence>
<feature type="domain" description="Metallo-beta-lactamase" evidence="1">
    <location>
        <begin position="25"/>
        <end position="231"/>
    </location>
</feature>
<dbReference type="PANTHER" id="PTHR42951">
    <property type="entry name" value="METALLO-BETA-LACTAMASE DOMAIN-CONTAINING"/>
    <property type="match status" value="1"/>
</dbReference>
<name>A0A1R3VN93_9GAMM</name>
<protein>
    <submittedName>
        <fullName evidence="2">Metallo-beta-lactamase superfamily protein</fullName>
    </submittedName>
</protein>
<evidence type="ECO:0000313" key="2">
    <source>
        <dbReference type="EMBL" id="SIT66018.1"/>
    </source>
</evidence>
<proteinExistence type="predicted"/>
<dbReference type="InterPro" id="IPR001279">
    <property type="entry name" value="Metallo-B-lactamas"/>
</dbReference>
<dbReference type="InterPro" id="IPR050855">
    <property type="entry name" value="NDM-1-like"/>
</dbReference>